<dbReference type="AlphaFoldDB" id="A0A2T4U7G8"/>
<feature type="transmembrane region" description="Helical" evidence="1">
    <location>
        <begin position="48"/>
        <end position="65"/>
    </location>
</feature>
<name>A0A2T4U7G8_9BACI</name>
<proteinExistence type="predicted"/>
<comment type="caution">
    <text evidence="2">The sequence shown here is derived from an EMBL/GenBank/DDBJ whole genome shotgun (WGS) entry which is preliminary data.</text>
</comment>
<feature type="transmembrane region" description="Helical" evidence="1">
    <location>
        <begin position="21"/>
        <end position="42"/>
    </location>
</feature>
<keyword evidence="1" id="KW-1133">Transmembrane helix</keyword>
<sequence length="73" mass="8654">MNSYMENMKQSAENFSIFDIGVLKICLFALGILSGVYFYRFFSTKTKLVWAVYISSFVYVMYRALRNLCYCRQ</sequence>
<keyword evidence="1" id="KW-0472">Membrane</keyword>
<reference evidence="2 3" key="1">
    <citation type="submission" date="2018-03" db="EMBL/GenBank/DDBJ databases">
        <title>Alkalicoccus saliphilus sp. nov., isolated from a mineral pool.</title>
        <authorList>
            <person name="Zhao B."/>
        </authorList>
    </citation>
    <scope>NUCLEOTIDE SEQUENCE [LARGE SCALE GENOMIC DNA]</scope>
    <source>
        <strain evidence="2 3">6AG</strain>
    </source>
</reference>
<evidence type="ECO:0000313" key="2">
    <source>
        <dbReference type="EMBL" id="PTL39305.1"/>
    </source>
</evidence>
<organism evidence="2 3">
    <name type="scientific">Alkalicoccus saliphilus</name>
    <dbReference type="NCBI Taxonomy" id="200989"/>
    <lineage>
        <taxon>Bacteria</taxon>
        <taxon>Bacillati</taxon>
        <taxon>Bacillota</taxon>
        <taxon>Bacilli</taxon>
        <taxon>Bacillales</taxon>
        <taxon>Bacillaceae</taxon>
        <taxon>Alkalicoccus</taxon>
    </lineage>
</organism>
<dbReference type="Proteomes" id="UP000240509">
    <property type="component" value="Unassembled WGS sequence"/>
</dbReference>
<dbReference type="EMBL" id="PZJJ01000008">
    <property type="protein sequence ID" value="PTL39305.1"/>
    <property type="molecule type" value="Genomic_DNA"/>
</dbReference>
<keyword evidence="1" id="KW-0812">Transmembrane</keyword>
<evidence type="ECO:0000256" key="1">
    <source>
        <dbReference type="SAM" id="Phobius"/>
    </source>
</evidence>
<accession>A0A2T4U7G8</accession>
<protein>
    <submittedName>
        <fullName evidence="2">Uncharacterized protein</fullName>
    </submittedName>
</protein>
<keyword evidence="3" id="KW-1185">Reference proteome</keyword>
<gene>
    <name evidence="2" type="ORF">C6Y45_06750</name>
</gene>
<evidence type="ECO:0000313" key="3">
    <source>
        <dbReference type="Proteomes" id="UP000240509"/>
    </source>
</evidence>